<proteinExistence type="predicted"/>
<gene>
    <name evidence="1" type="ORF">PPGU16_84670</name>
</gene>
<keyword evidence="1" id="KW-0614">Plasmid</keyword>
<evidence type="ECO:0000313" key="1">
    <source>
        <dbReference type="EMBL" id="BCF95400.1"/>
    </source>
</evidence>
<sequence>MLRQNLEDLYVFVMDCDREQARANVRMLYQVDVEEEIAFFRTLGN</sequence>
<dbReference type="AlphaFoldDB" id="A0A7I8C6L4"/>
<dbReference type="EMBL" id="AP023178">
    <property type="protein sequence ID" value="BCF95400.1"/>
    <property type="molecule type" value="Genomic_DNA"/>
</dbReference>
<dbReference type="RefSeq" id="WP_180727820.1">
    <property type="nucleotide sequence ID" value="NZ_AP023178.1"/>
</dbReference>
<evidence type="ECO:0000313" key="2">
    <source>
        <dbReference type="Proteomes" id="UP000510888"/>
    </source>
</evidence>
<keyword evidence="2" id="KW-1185">Reference proteome</keyword>
<reference evidence="1 2" key="1">
    <citation type="journal article" date="2020" name="Genes (Basel)">
        <title>Genomic Comparison of Insect Gut Symbionts from Divergent Burkholderia Subclades.</title>
        <authorList>
            <person name="Takeshita K."/>
            <person name="Kikuchi Y."/>
        </authorList>
    </citation>
    <scope>NUCLEOTIDE SEQUENCE [LARGE SCALE GENOMIC DNA]</scope>
    <source>
        <strain evidence="1 2">PGU16</strain>
        <plasmid evidence="1 2">PPGU16_p3</plasmid>
    </source>
</reference>
<protein>
    <submittedName>
        <fullName evidence="1">Uncharacterized protein</fullName>
    </submittedName>
</protein>
<geneLocation type="plasmid" evidence="1 2">
    <name>PPGU16_p3</name>
</geneLocation>
<dbReference type="KEGG" id="plad:PPGU16_84670"/>
<accession>A0A7I8C6L4</accession>
<organism evidence="1 2">
    <name type="scientific">Paraburkholderia largidicola</name>
    <dbReference type="NCBI Taxonomy" id="3014751"/>
    <lineage>
        <taxon>Bacteria</taxon>
        <taxon>Pseudomonadati</taxon>
        <taxon>Pseudomonadota</taxon>
        <taxon>Betaproteobacteria</taxon>
        <taxon>Burkholderiales</taxon>
        <taxon>Burkholderiaceae</taxon>
        <taxon>Paraburkholderia</taxon>
    </lineage>
</organism>
<dbReference type="Proteomes" id="UP000510888">
    <property type="component" value="Plasmid PPGU16_p3"/>
</dbReference>
<name>A0A7I8C6L4_9BURK</name>